<comment type="subcellular location">
    <subcellularLocation>
        <location evidence="2">Mitochondrion inner membrane</location>
        <topology evidence="2">Multi-pass membrane protein</topology>
    </subcellularLocation>
</comment>
<feature type="domain" description="NADH dehydrogenase subunit 5 C-terminal" evidence="20">
    <location>
        <begin position="380"/>
        <end position="547"/>
    </location>
</feature>
<dbReference type="AlphaFoldDB" id="A0A516IM88"/>
<evidence type="ECO:0000256" key="16">
    <source>
        <dbReference type="ARBA" id="ARBA00031027"/>
    </source>
</evidence>
<dbReference type="InterPro" id="IPR003945">
    <property type="entry name" value="NU5C-like"/>
</dbReference>
<feature type="transmembrane region" description="Helical" evidence="18">
    <location>
        <begin position="234"/>
        <end position="253"/>
    </location>
</feature>
<evidence type="ECO:0000256" key="14">
    <source>
        <dbReference type="ARBA" id="ARBA00023128"/>
    </source>
</evidence>
<feature type="transmembrane region" description="Helical" evidence="18">
    <location>
        <begin position="7"/>
        <end position="26"/>
    </location>
</feature>
<feature type="transmembrane region" description="Helical" evidence="18">
    <location>
        <begin position="435"/>
        <end position="457"/>
    </location>
</feature>
<gene>
    <name evidence="21" type="primary">nad5</name>
</gene>
<dbReference type="PANTHER" id="PTHR42829">
    <property type="entry name" value="NADH-UBIQUINONE OXIDOREDUCTASE CHAIN 5"/>
    <property type="match status" value="1"/>
</dbReference>
<evidence type="ECO:0000256" key="7">
    <source>
        <dbReference type="ARBA" id="ARBA00022692"/>
    </source>
</evidence>
<feature type="domain" description="NADH:quinone oxidoreductase/Mrp antiporter transmembrane" evidence="19">
    <location>
        <begin position="101"/>
        <end position="373"/>
    </location>
</feature>
<feature type="transmembrane region" description="Helical" evidence="18">
    <location>
        <begin position="171"/>
        <end position="192"/>
    </location>
</feature>
<evidence type="ECO:0000256" key="8">
    <source>
        <dbReference type="ARBA" id="ARBA00022792"/>
    </source>
</evidence>
<evidence type="ECO:0000256" key="15">
    <source>
        <dbReference type="ARBA" id="ARBA00023136"/>
    </source>
</evidence>
<organism evidence="21">
    <name type="scientific">Parachtes teruelis</name>
    <dbReference type="NCBI Taxonomy" id="1110494"/>
    <lineage>
        <taxon>Eukaryota</taxon>
        <taxon>Metazoa</taxon>
        <taxon>Ecdysozoa</taxon>
        <taxon>Arthropoda</taxon>
        <taxon>Chelicerata</taxon>
        <taxon>Arachnida</taxon>
        <taxon>Araneae</taxon>
        <taxon>Araneomorphae</taxon>
        <taxon>Haplogynae</taxon>
        <taxon>Dysderoidea</taxon>
        <taxon>Dysderidae</taxon>
        <taxon>Parachtes</taxon>
    </lineage>
</organism>
<evidence type="ECO:0000256" key="11">
    <source>
        <dbReference type="ARBA" id="ARBA00022989"/>
    </source>
</evidence>
<feature type="transmembrane region" description="Helical" evidence="18">
    <location>
        <begin position="326"/>
        <end position="345"/>
    </location>
</feature>
<keyword evidence="9" id="KW-1278">Translocase</keyword>
<dbReference type="GO" id="GO:0042773">
    <property type="term" value="P:ATP synthesis coupled electron transport"/>
    <property type="evidence" value="ECO:0007669"/>
    <property type="project" value="InterPro"/>
</dbReference>
<accession>A0A516IM88</accession>
<dbReference type="InterPro" id="IPR010934">
    <property type="entry name" value="NADH_DH_su5_C"/>
</dbReference>
<evidence type="ECO:0000256" key="2">
    <source>
        <dbReference type="ARBA" id="ARBA00004448"/>
    </source>
</evidence>
<dbReference type="GO" id="GO:0003954">
    <property type="term" value="F:NADH dehydrogenase activity"/>
    <property type="evidence" value="ECO:0007669"/>
    <property type="project" value="TreeGrafter"/>
</dbReference>
<keyword evidence="5" id="KW-0813">Transport</keyword>
<evidence type="ECO:0000313" key="21">
    <source>
        <dbReference type="EMBL" id="QDP17885.1"/>
    </source>
</evidence>
<keyword evidence="14 21" id="KW-0496">Mitochondrion</keyword>
<keyword evidence="8" id="KW-0999">Mitochondrion inner membrane</keyword>
<reference evidence="21" key="1">
    <citation type="journal article" date="2019" name="BMC Genomics">
        <title>Arm-less mitochondrial tRNAs conserved for over 30 millions of years in spiders.</title>
        <authorList>
            <person name="Pons J."/>
            <person name="Bover P."/>
            <person name="Bidegaray-Batista L."/>
            <person name="Arnedo M."/>
        </authorList>
    </citation>
    <scope>NUCLEOTIDE SEQUENCE</scope>
    <source>
        <strain evidence="21">L103</strain>
    </source>
</reference>
<name>A0A516IM88_9ARAC</name>
<evidence type="ECO:0000256" key="13">
    <source>
        <dbReference type="ARBA" id="ARBA00023075"/>
    </source>
</evidence>
<feature type="transmembrane region" description="Helical" evidence="18">
    <location>
        <begin position="146"/>
        <end position="165"/>
    </location>
</feature>
<dbReference type="GO" id="GO:0015990">
    <property type="term" value="P:electron transport coupled proton transport"/>
    <property type="evidence" value="ECO:0007669"/>
    <property type="project" value="TreeGrafter"/>
</dbReference>
<evidence type="ECO:0000259" key="19">
    <source>
        <dbReference type="Pfam" id="PF00361"/>
    </source>
</evidence>
<dbReference type="GO" id="GO:0008137">
    <property type="term" value="F:NADH dehydrogenase (ubiquinone) activity"/>
    <property type="evidence" value="ECO:0007669"/>
    <property type="project" value="UniProtKB-EC"/>
</dbReference>
<dbReference type="Pfam" id="PF06455">
    <property type="entry name" value="NADH5_C"/>
    <property type="match status" value="1"/>
</dbReference>
<sequence length="549" mass="61748">MNAKIMYLVIPLLMILAFITTLNLMYNKMIMINISILNYNSMILQMNIMTDWMSVSFTFTVLIISSFIAIYSLSYINKKEHLRFMLTTLLFIMSMVTLISSNNLILLLVGWDGLGLTSYILVIYYQNASTNASGTITILSNRVGDIMLMMAFAGLSTNMNWSIFYNNKYSLLILIMMLVAAISKSAQFPFSAWLPAAMAAPTPISALVHSSTLVTAGVYLMIRLSNSFHKNTMALLMILAFFSILMSSMAAMWEQDMKKIIALSTLSQIALMMFSIAINAKTAAFFHMITHAMFKSTMFLCAGNMIHSSTYQDMRTMGSLYKKTPLLSTTLGISTMALMGLPFMSGFFSKDAILLFMMSTNNNNIIIMLMVLTISMTTMYTLRMVSLSTITETKSKPDTLINNDKFLTWPPYLMLPLSVMMGSILAWYTMPIQNMYLPMSCYLSLLSMMMLGSILSIPSSYKTKKYMIIGKPSIMMWFISTMSANPFKKTSHLGTTLLKKDNSWLELSSAQGIYKLLDSTTILMFTQNKTAMLTTLLAFISPIIIFMNL</sequence>
<feature type="transmembrane region" description="Helical" evidence="18">
    <location>
        <begin position="46"/>
        <end position="70"/>
    </location>
</feature>
<comment type="catalytic activity">
    <reaction evidence="17">
        <text>a ubiquinone + NADH + 5 H(+)(in) = a ubiquinol + NAD(+) + 4 H(+)(out)</text>
        <dbReference type="Rhea" id="RHEA:29091"/>
        <dbReference type="Rhea" id="RHEA-COMP:9565"/>
        <dbReference type="Rhea" id="RHEA-COMP:9566"/>
        <dbReference type="ChEBI" id="CHEBI:15378"/>
        <dbReference type="ChEBI" id="CHEBI:16389"/>
        <dbReference type="ChEBI" id="CHEBI:17976"/>
        <dbReference type="ChEBI" id="CHEBI:57540"/>
        <dbReference type="ChEBI" id="CHEBI:57945"/>
        <dbReference type="EC" id="7.1.1.2"/>
    </reaction>
</comment>
<dbReference type="GO" id="GO:0005743">
    <property type="term" value="C:mitochondrial inner membrane"/>
    <property type="evidence" value="ECO:0007669"/>
    <property type="project" value="UniProtKB-SubCell"/>
</dbReference>
<evidence type="ECO:0000259" key="20">
    <source>
        <dbReference type="Pfam" id="PF06455"/>
    </source>
</evidence>
<feature type="transmembrane region" description="Helical" evidence="18">
    <location>
        <begin position="204"/>
        <end position="222"/>
    </location>
</feature>
<evidence type="ECO:0000256" key="18">
    <source>
        <dbReference type="SAM" id="Phobius"/>
    </source>
</evidence>
<evidence type="ECO:0000256" key="4">
    <source>
        <dbReference type="ARBA" id="ARBA00021096"/>
    </source>
</evidence>
<feature type="transmembrane region" description="Helical" evidence="18">
    <location>
        <begin position="365"/>
        <end position="385"/>
    </location>
</feature>
<protein>
    <recommendedName>
        <fullName evidence="4">NADH-ubiquinone oxidoreductase chain 5</fullName>
        <ecNumber evidence="3">7.1.1.2</ecNumber>
    </recommendedName>
    <alternativeName>
        <fullName evidence="16">NADH dehydrogenase subunit 5</fullName>
    </alternativeName>
</protein>
<evidence type="ECO:0000256" key="9">
    <source>
        <dbReference type="ARBA" id="ARBA00022967"/>
    </source>
</evidence>
<evidence type="ECO:0000256" key="17">
    <source>
        <dbReference type="ARBA" id="ARBA00049551"/>
    </source>
</evidence>
<dbReference type="EC" id="7.1.1.2" evidence="3"/>
<keyword evidence="11 18" id="KW-1133">Transmembrane helix</keyword>
<keyword evidence="15 18" id="KW-0472">Membrane</keyword>
<comment type="function">
    <text evidence="1">Core subunit of the mitochondrial membrane respiratory chain NADH dehydrogenase (Complex I) that is believed to belong to the minimal assembly required for catalysis. Complex I functions in the transfer of electrons from NADH to the respiratory chain. The immediate electron acceptor for the enzyme is believed to be ubiquinone.</text>
</comment>
<dbReference type="EMBL" id="MN052921">
    <property type="protein sequence ID" value="QDP17885.1"/>
    <property type="molecule type" value="Genomic_DNA"/>
</dbReference>
<evidence type="ECO:0000256" key="6">
    <source>
        <dbReference type="ARBA" id="ARBA00022660"/>
    </source>
</evidence>
<dbReference type="PRINTS" id="PR01434">
    <property type="entry name" value="NADHDHGNASE5"/>
</dbReference>
<keyword evidence="7 18" id="KW-0812">Transmembrane</keyword>
<proteinExistence type="predicted"/>
<evidence type="ECO:0000256" key="1">
    <source>
        <dbReference type="ARBA" id="ARBA00003257"/>
    </source>
</evidence>
<feature type="transmembrane region" description="Helical" evidence="18">
    <location>
        <begin position="406"/>
        <end position="429"/>
    </location>
</feature>
<dbReference type="Pfam" id="PF00361">
    <property type="entry name" value="Proton_antipo_M"/>
    <property type="match status" value="1"/>
</dbReference>
<dbReference type="InterPro" id="IPR001750">
    <property type="entry name" value="ND/Mrp_TM"/>
</dbReference>
<evidence type="ECO:0000256" key="5">
    <source>
        <dbReference type="ARBA" id="ARBA00022448"/>
    </source>
</evidence>
<keyword evidence="10" id="KW-0249">Electron transport</keyword>
<dbReference type="PANTHER" id="PTHR42829:SF2">
    <property type="entry name" value="NADH-UBIQUINONE OXIDOREDUCTASE CHAIN 5"/>
    <property type="match status" value="1"/>
</dbReference>
<evidence type="ECO:0000256" key="3">
    <source>
        <dbReference type="ARBA" id="ARBA00012944"/>
    </source>
</evidence>
<geneLocation type="mitochondrion" evidence="21"/>
<evidence type="ECO:0000256" key="10">
    <source>
        <dbReference type="ARBA" id="ARBA00022982"/>
    </source>
</evidence>
<evidence type="ECO:0000256" key="12">
    <source>
        <dbReference type="ARBA" id="ARBA00023027"/>
    </source>
</evidence>
<keyword evidence="12" id="KW-0520">NAD</keyword>
<keyword evidence="6" id="KW-0679">Respiratory chain</keyword>
<keyword evidence="13" id="KW-0830">Ubiquinone</keyword>
<feature type="transmembrane region" description="Helical" evidence="18">
    <location>
        <begin position="530"/>
        <end position="547"/>
    </location>
</feature>